<protein>
    <submittedName>
        <fullName evidence="1">Uncharacterized protein</fullName>
    </submittedName>
</protein>
<organism evidence="1 2">
    <name type="scientific">Hymenobacter defluvii</name>
    <dbReference type="NCBI Taxonomy" id="2054411"/>
    <lineage>
        <taxon>Bacteria</taxon>
        <taxon>Pseudomonadati</taxon>
        <taxon>Bacteroidota</taxon>
        <taxon>Cytophagia</taxon>
        <taxon>Cytophagales</taxon>
        <taxon>Hymenobacteraceae</taxon>
        <taxon>Hymenobacter</taxon>
    </lineage>
</organism>
<gene>
    <name evidence="1" type="ORF">J4D97_22045</name>
</gene>
<comment type="caution">
    <text evidence="1">The sequence shown here is derived from an EMBL/GenBank/DDBJ whole genome shotgun (WGS) entry which is preliminary data.</text>
</comment>
<name>A0ABS3TI52_9BACT</name>
<proteinExistence type="predicted"/>
<dbReference type="RefSeq" id="WP_208309479.1">
    <property type="nucleotide sequence ID" value="NZ_JAGETX010000033.1"/>
</dbReference>
<dbReference type="EMBL" id="JAGETX010000033">
    <property type="protein sequence ID" value="MBO3273347.1"/>
    <property type="molecule type" value="Genomic_DNA"/>
</dbReference>
<dbReference type="Proteomes" id="UP000670527">
    <property type="component" value="Unassembled WGS sequence"/>
</dbReference>
<evidence type="ECO:0000313" key="2">
    <source>
        <dbReference type="Proteomes" id="UP000670527"/>
    </source>
</evidence>
<accession>A0ABS3TI52</accession>
<keyword evidence="2" id="KW-1185">Reference proteome</keyword>
<sequence>MYTTELPADSLSWAARNRFVHPNIRVVAGKHYQLRVSSQTSTGCYGLAYAAGQNAGFGETQITAGSEKAKAPEEKQTLKFQLFMQAKK</sequence>
<evidence type="ECO:0000313" key="1">
    <source>
        <dbReference type="EMBL" id="MBO3273347.1"/>
    </source>
</evidence>
<reference evidence="1 2" key="1">
    <citation type="submission" date="2021-03" db="EMBL/GenBank/DDBJ databases">
        <authorList>
            <person name="Kim M.K."/>
        </authorList>
    </citation>
    <scope>NUCLEOTIDE SEQUENCE [LARGE SCALE GENOMIC DNA]</scope>
    <source>
        <strain evidence="1 2">BT507</strain>
    </source>
</reference>